<evidence type="ECO:0000256" key="2">
    <source>
        <dbReference type="ARBA" id="ARBA00022692"/>
    </source>
</evidence>
<reference evidence="7 8" key="1">
    <citation type="journal article" date="2023" name="Nat. Commun.">
        <title>Origin of minicircular mitochondrial genomes in red algae.</title>
        <authorList>
            <person name="Lee Y."/>
            <person name="Cho C.H."/>
            <person name="Lee Y.M."/>
            <person name="Park S.I."/>
            <person name="Yang J.H."/>
            <person name="West J.A."/>
            <person name="Bhattacharya D."/>
            <person name="Yoon H.S."/>
        </authorList>
    </citation>
    <scope>NUCLEOTIDE SEQUENCE [LARGE SCALE GENOMIC DNA]</scope>
    <source>
        <strain evidence="7 8">CCMP1338</strain>
        <tissue evidence="7">Whole cell</tissue>
    </source>
</reference>
<name>A0AAV8UVJ3_9RHOD</name>
<dbReference type="GO" id="GO:0016020">
    <property type="term" value="C:membrane"/>
    <property type="evidence" value="ECO:0007669"/>
    <property type="project" value="UniProtKB-SubCell"/>
</dbReference>
<keyword evidence="8" id="KW-1185">Reference proteome</keyword>
<evidence type="ECO:0000259" key="6">
    <source>
        <dbReference type="Pfam" id="PF04116"/>
    </source>
</evidence>
<comment type="subcellular location">
    <subcellularLocation>
        <location evidence="1">Membrane</location>
    </subcellularLocation>
</comment>
<proteinExistence type="predicted"/>
<dbReference type="AlphaFoldDB" id="A0AAV8UVJ3"/>
<evidence type="ECO:0000256" key="3">
    <source>
        <dbReference type="ARBA" id="ARBA00022989"/>
    </source>
</evidence>
<evidence type="ECO:0000313" key="7">
    <source>
        <dbReference type="EMBL" id="KAJ8906603.1"/>
    </source>
</evidence>
<dbReference type="PANTHER" id="PTHR11863">
    <property type="entry name" value="STEROL DESATURASE"/>
    <property type="match status" value="1"/>
</dbReference>
<dbReference type="GO" id="GO:0008610">
    <property type="term" value="P:lipid biosynthetic process"/>
    <property type="evidence" value="ECO:0007669"/>
    <property type="project" value="InterPro"/>
</dbReference>
<evidence type="ECO:0000256" key="5">
    <source>
        <dbReference type="SAM" id="Phobius"/>
    </source>
</evidence>
<feature type="domain" description="Fatty acid hydroxylase" evidence="6">
    <location>
        <begin position="143"/>
        <end position="268"/>
    </location>
</feature>
<keyword evidence="4 5" id="KW-0472">Membrane</keyword>
<dbReference type="Pfam" id="PF04116">
    <property type="entry name" value="FA_hydroxylase"/>
    <property type="match status" value="1"/>
</dbReference>
<organism evidence="7 8">
    <name type="scientific">Rhodosorus marinus</name>
    <dbReference type="NCBI Taxonomy" id="101924"/>
    <lineage>
        <taxon>Eukaryota</taxon>
        <taxon>Rhodophyta</taxon>
        <taxon>Stylonematophyceae</taxon>
        <taxon>Stylonematales</taxon>
        <taxon>Stylonemataceae</taxon>
        <taxon>Rhodosorus</taxon>
    </lineage>
</organism>
<feature type="transmembrane region" description="Helical" evidence="5">
    <location>
        <begin position="100"/>
        <end position="123"/>
    </location>
</feature>
<evidence type="ECO:0000256" key="1">
    <source>
        <dbReference type="ARBA" id="ARBA00004370"/>
    </source>
</evidence>
<dbReference type="GO" id="GO:0016491">
    <property type="term" value="F:oxidoreductase activity"/>
    <property type="evidence" value="ECO:0007669"/>
    <property type="project" value="InterPro"/>
</dbReference>
<feature type="transmembrane region" description="Helical" evidence="5">
    <location>
        <begin position="201"/>
        <end position="225"/>
    </location>
</feature>
<keyword evidence="2 5" id="KW-0812">Transmembrane</keyword>
<dbReference type="EMBL" id="JAMWBK010000003">
    <property type="protein sequence ID" value="KAJ8906603.1"/>
    <property type="molecule type" value="Genomic_DNA"/>
</dbReference>
<dbReference type="GO" id="GO:0005506">
    <property type="term" value="F:iron ion binding"/>
    <property type="evidence" value="ECO:0007669"/>
    <property type="project" value="InterPro"/>
</dbReference>
<evidence type="ECO:0000256" key="4">
    <source>
        <dbReference type="ARBA" id="ARBA00023136"/>
    </source>
</evidence>
<sequence length="294" mass="34422">MDLLGFVARVNGVTNDLALNFINDFVIEKCVLGKAHPVPLDEAGELRLWVVTWMFVYFGTLVLYFLAAGFHYLLFFVLFKESYIPDYKPNYKEMWREVRFSVTSLVTMSAMVTPSEVLVHKGFTKLYENVDEYGLAYFLLSPILFLLFSDFIIYWVHRFLHHRLIYKYIHKPHHSFVHTTPFAAFAFHPLDGYMQGVAYHIFVYFIPFHTFMHLASLGIVGLWTINIHDRVDMGIPLINGAGHHRVHHLTFNHNYGQYFIIFDWLFGTMRDPKKWGNLMESEESVYGDDAKKIG</sequence>
<dbReference type="InterPro" id="IPR006694">
    <property type="entry name" value="Fatty_acid_hydroxylase"/>
</dbReference>
<dbReference type="InterPro" id="IPR050307">
    <property type="entry name" value="Sterol_Desaturase_Related"/>
</dbReference>
<comment type="caution">
    <text evidence="7">The sequence shown here is derived from an EMBL/GenBank/DDBJ whole genome shotgun (WGS) entry which is preliminary data.</text>
</comment>
<feature type="transmembrane region" description="Helical" evidence="5">
    <location>
        <begin position="55"/>
        <end position="79"/>
    </location>
</feature>
<dbReference type="Proteomes" id="UP001157974">
    <property type="component" value="Unassembled WGS sequence"/>
</dbReference>
<keyword evidence="3 5" id="KW-1133">Transmembrane helix</keyword>
<accession>A0AAV8UVJ3</accession>
<evidence type="ECO:0000313" key="8">
    <source>
        <dbReference type="Proteomes" id="UP001157974"/>
    </source>
</evidence>
<feature type="transmembrane region" description="Helical" evidence="5">
    <location>
        <begin position="135"/>
        <end position="156"/>
    </location>
</feature>
<gene>
    <name evidence="7" type="ORF">NDN08_003096</name>
</gene>
<protein>
    <recommendedName>
        <fullName evidence="6">Fatty acid hydroxylase domain-containing protein</fullName>
    </recommendedName>
</protein>